<dbReference type="AlphaFoldDB" id="A0AAE1DYD6"/>
<evidence type="ECO:0000313" key="3">
    <source>
        <dbReference type="Proteomes" id="UP001283361"/>
    </source>
</evidence>
<accession>A0AAE1DYD6</accession>
<keyword evidence="3" id="KW-1185">Reference proteome</keyword>
<evidence type="ECO:0000256" key="1">
    <source>
        <dbReference type="SAM" id="MobiDB-lite"/>
    </source>
</evidence>
<proteinExistence type="predicted"/>
<protein>
    <submittedName>
        <fullName evidence="2">Uncharacterized protein</fullName>
    </submittedName>
</protein>
<feature type="region of interest" description="Disordered" evidence="1">
    <location>
        <begin position="34"/>
        <end position="61"/>
    </location>
</feature>
<dbReference type="EMBL" id="JAWDGP010002014">
    <property type="protein sequence ID" value="KAK3786118.1"/>
    <property type="molecule type" value="Genomic_DNA"/>
</dbReference>
<organism evidence="2 3">
    <name type="scientific">Elysia crispata</name>
    <name type="common">lettuce slug</name>
    <dbReference type="NCBI Taxonomy" id="231223"/>
    <lineage>
        <taxon>Eukaryota</taxon>
        <taxon>Metazoa</taxon>
        <taxon>Spiralia</taxon>
        <taxon>Lophotrochozoa</taxon>
        <taxon>Mollusca</taxon>
        <taxon>Gastropoda</taxon>
        <taxon>Heterobranchia</taxon>
        <taxon>Euthyneura</taxon>
        <taxon>Panpulmonata</taxon>
        <taxon>Sacoglossa</taxon>
        <taxon>Placobranchoidea</taxon>
        <taxon>Plakobranchidae</taxon>
        <taxon>Elysia</taxon>
    </lineage>
</organism>
<dbReference type="Proteomes" id="UP001283361">
    <property type="component" value="Unassembled WGS sequence"/>
</dbReference>
<feature type="compositionally biased region" description="Polar residues" evidence="1">
    <location>
        <begin position="52"/>
        <end position="61"/>
    </location>
</feature>
<gene>
    <name evidence="2" type="ORF">RRG08_045504</name>
</gene>
<comment type="caution">
    <text evidence="2">The sequence shown here is derived from an EMBL/GenBank/DDBJ whole genome shotgun (WGS) entry which is preliminary data.</text>
</comment>
<reference evidence="2" key="1">
    <citation type="journal article" date="2023" name="G3 (Bethesda)">
        <title>A reference genome for the long-term kleptoplast-retaining sea slug Elysia crispata morphotype clarki.</title>
        <authorList>
            <person name="Eastman K.E."/>
            <person name="Pendleton A.L."/>
            <person name="Shaikh M.A."/>
            <person name="Suttiyut T."/>
            <person name="Ogas R."/>
            <person name="Tomko P."/>
            <person name="Gavelis G."/>
            <person name="Widhalm J.R."/>
            <person name="Wisecaver J.H."/>
        </authorList>
    </citation>
    <scope>NUCLEOTIDE SEQUENCE</scope>
    <source>
        <strain evidence="2">ECLA1</strain>
    </source>
</reference>
<evidence type="ECO:0000313" key="2">
    <source>
        <dbReference type="EMBL" id="KAK3786118.1"/>
    </source>
</evidence>
<sequence length="97" mass="11319">MGEGAEKDMGTILRKWKWTFIDLNPLKRLKWKSKDCGEGSSLWEEDEEQKTRQTTNKPQNPSFIDLFQERECCVKLTSRQNSSLTINRRIVGGQNDL</sequence>
<name>A0AAE1DYD6_9GAST</name>